<protein>
    <submittedName>
        <fullName evidence="2">Beta-lactamase domain protein</fullName>
    </submittedName>
</protein>
<organism evidence="2">
    <name type="scientific">uncultured marine crenarchaeote E6-3G</name>
    <dbReference type="NCBI Taxonomy" id="907719"/>
    <lineage>
        <taxon>Archaea</taxon>
        <taxon>Candidatus Bathyarchaeota</taxon>
        <taxon>environmental samples</taxon>
    </lineage>
</organism>
<dbReference type="Gene3D" id="3.60.15.10">
    <property type="entry name" value="Ribonuclease Z/Hydroxyacylglutathione hydrolase-like"/>
    <property type="match status" value="1"/>
</dbReference>
<dbReference type="SUPFAM" id="SSF56281">
    <property type="entry name" value="Metallo-hydrolase/oxidoreductase"/>
    <property type="match status" value="1"/>
</dbReference>
<dbReference type="Pfam" id="PF00753">
    <property type="entry name" value="Lactamase_B"/>
    <property type="match status" value="1"/>
</dbReference>
<name>G9BAK3_9ARCH</name>
<feature type="domain" description="Metallo-beta-lactamase" evidence="1">
    <location>
        <begin position="22"/>
        <end position="219"/>
    </location>
</feature>
<dbReference type="PANTHER" id="PTHR42951">
    <property type="entry name" value="METALLO-BETA-LACTAMASE DOMAIN-CONTAINING"/>
    <property type="match status" value="1"/>
</dbReference>
<sequence length="302" mass="33436">MCTRAVSKHVHLIDAPYSGKSGVLGTYLVKGELSMIVDPGPTVSIPYVIQELEDEGLSSNLSGFVAPTHIHLDHAGGSWKLMERYPMTNLLVHPRGASHMVDPSKLEAGARQLFGDAVSGYGEIRGAPAERVMESQHDQEFDLRGVTVKVIWTPGHASHHQCYFVPKDRVMILGDAGGFFSPETGIIMPTTPPPFNPLQAISSLDALIALEPETVCYGHFGYAGEAVEKLEAHKRQIRLWSRIVENGSENGKNPREIYEQIRSEDPMASRMVYSPEKTERSPVVSIMGFLKYHEWARSKEKS</sequence>
<dbReference type="SMART" id="SM00849">
    <property type="entry name" value="Lactamase_B"/>
    <property type="match status" value="1"/>
</dbReference>
<evidence type="ECO:0000259" key="1">
    <source>
        <dbReference type="SMART" id="SM00849"/>
    </source>
</evidence>
<dbReference type="InterPro" id="IPR037482">
    <property type="entry name" value="ST1585_MBL-fold"/>
</dbReference>
<proteinExistence type="predicted"/>
<accession>G9BAK3</accession>
<dbReference type="InterPro" id="IPR050855">
    <property type="entry name" value="NDM-1-like"/>
</dbReference>
<dbReference type="CDD" id="cd07726">
    <property type="entry name" value="ST1585-like_MBL-fold"/>
    <property type="match status" value="1"/>
</dbReference>
<evidence type="ECO:0000313" key="2">
    <source>
        <dbReference type="EMBL" id="ADP09419.1"/>
    </source>
</evidence>
<reference evidence="2" key="1">
    <citation type="journal article" date="2012" name="Environ. Microbiol.">
        <title>Genetic structure of three fosmid-fragments encoding 16S rRNA genes of the Miscellaneous Crenarchaeotic Group (MCG): implications for physiology and evolution of marine sedimentary archaea.</title>
        <authorList>
            <person name="Li P.Y."/>
            <person name="Xie B.B."/>
            <person name="Zhang X.Y."/>
            <person name="Qin Q.L."/>
            <person name="Dang H.Y."/>
            <person name="Wang X.M."/>
            <person name="Chen X.L."/>
            <person name="Yu J."/>
            <person name="Zhang Y.Z."/>
        </authorList>
    </citation>
    <scope>NUCLEOTIDE SEQUENCE</scope>
</reference>
<dbReference type="InterPro" id="IPR001279">
    <property type="entry name" value="Metallo-B-lactamas"/>
</dbReference>
<gene>
    <name evidence="2" type="ORF">E6-3G_4</name>
</gene>
<dbReference type="PANTHER" id="PTHR42951:SF4">
    <property type="entry name" value="ACYL-COENZYME A THIOESTERASE MBLAC2"/>
    <property type="match status" value="1"/>
</dbReference>
<dbReference type="InterPro" id="IPR036866">
    <property type="entry name" value="RibonucZ/Hydroxyglut_hydro"/>
</dbReference>
<dbReference type="EMBL" id="HQ214610">
    <property type="protein sequence ID" value="ADP09419.1"/>
    <property type="molecule type" value="Genomic_DNA"/>
</dbReference>
<dbReference type="AlphaFoldDB" id="G9BAK3"/>